<organism evidence="1 2">
    <name type="scientific">Centaurea solstitialis</name>
    <name type="common">yellow star-thistle</name>
    <dbReference type="NCBI Taxonomy" id="347529"/>
    <lineage>
        <taxon>Eukaryota</taxon>
        <taxon>Viridiplantae</taxon>
        <taxon>Streptophyta</taxon>
        <taxon>Embryophyta</taxon>
        <taxon>Tracheophyta</taxon>
        <taxon>Spermatophyta</taxon>
        <taxon>Magnoliopsida</taxon>
        <taxon>eudicotyledons</taxon>
        <taxon>Gunneridae</taxon>
        <taxon>Pentapetalae</taxon>
        <taxon>asterids</taxon>
        <taxon>campanulids</taxon>
        <taxon>Asterales</taxon>
        <taxon>Asteraceae</taxon>
        <taxon>Carduoideae</taxon>
        <taxon>Cardueae</taxon>
        <taxon>Centaureinae</taxon>
        <taxon>Centaurea</taxon>
    </lineage>
</organism>
<evidence type="ECO:0000313" key="2">
    <source>
        <dbReference type="Proteomes" id="UP001172457"/>
    </source>
</evidence>
<protein>
    <submittedName>
        <fullName evidence="1">Uncharacterized protein</fullName>
    </submittedName>
</protein>
<evidence type="ECO:0000313" key="1">
    <source>
        <dbReference type="EMBL" id="KAJ9557713.1"/>
    </source>
</evidence>
<accession>A0AA38TB71</accession>
<dbReference type="Proteomes" id="UP001172457">
    <property type="component" value="Chromosome 3"/>
</dbReference>
<dbReference type="EMBL" id="JARYMX010000003">
    <property type="protein sequence ID" value="KAJ9557713.1"/>
    <property type="molecule type" value="Genomic_DNA"/>
</dbReference>
<dbReference type="PANTHER" id="PTHR32410:SF216">
    <property type="entry name" value="PHORBOL-ESTER_DAG-TYPE DOMAIN-CONTAINING PROTEIN"/>
    <property type="match status" value="1"/>
</dbReference>
<dbReference type="SUPFAM" id="SSF57889">
    <property type="entry name" value="Cysteine-rich domain"/>
    <property type="match status" value="1"/>
</dbReference>
<keyword evidence="2" id="KW-1185">Reference proteome</keyword>
<dbReference type="AlphaFoldDB" id="A0AA38TB71"/>
<dbReference type="PANTHER" id="PTHR32410">
    <property type="entry name" value="CYSTEINE/HISTIDINE-RICH C1 DOMAIN FAMILY PROTEIN"/>
    <property type="match status" value="1"/>
</dbReference>
<comment type="caution">
    <text evidence="1">The sequence shown here is derived from an EMBL/GenBank/DDBJ whole genome shotgun (WGS) entry which is preliminary data.</text>
</comment>
<gene>
    <name evidence="1" type="ORF">OSB04_012327</name>
</gene>
<sequence>MYDFGVIIGYSFEGCGSVILMSIAKGLTKGRKTEFRIGNRSRSRFWSRQVSYLTIVWITRITLQYYQGLFIFKVRVYLHEGEEDDRDETISHGIYIASTWHPQINHFTRKSIWHENDENEGAIYCNGCNNESIWGGYAYECISCRYFLHMISANLIPIINHHSYHPHPLILIDDYCPPKCAMCYKSPLVRRGLSIYTCQIWDEFYICTQCGLAKEEASVKFNQ</sequence>
<dbReference type="InterPro" id="IPR046349">
    <property type="entry name" value="C1-like_sf"/>
</dbReference>
<proteinExistence type="predicted"/>
<reference evidence="1" key="1">
    <citation type="submission" date="2023-03" db="EMBL/GenBank/DDBJ databases">
        <title>Chromosome-scale reference genome and RAD-based genetic map of yellow starthistle (Centaurea solstitialis) reveal putative structural variation and QTLs associated with invader traits.</title>
        <authorList>
            <person name="Reatini B."/>
            <person name="Cang F.A."/>
            <person name="Jiang Q."/>
            <person name="Mckibben M.T.W."/>
            <person name="Barker M.S."/>
            <person name="Rieseberg L.H."/>
            <person name="Dlugosch K.M."/>
        </authorList>
    </citation>
    <scope>NUCLEOTIDE SEQUENCE</scope>
    <source>
        <strain evidence="1">CAN-66</strain>
        <tissue evidence="1">Leaf</tissue>
    </source>
</reference>
<dbReference type="InterPro" id="IPR053192">
    <property type="entry name" value="Vacuole_Formation_Reg"/>
</dbReference>
<name>A0AA38TB71_9ASTR</name>